<reference evidence="2 3" key="1">
    <citation type="submission" date="2019-03" db="EMBL/GenBank/DDBJ databases">
        <title>The genome sequence of Nitrosococcus wardiae strain D1FHST reveals the archetypal metabolic capacity of ammonia-oxidizing Gammaproteobacteria.</title>
        <authorList>
            <person name="Wang L."/>
            <person name="Lim C.K."/>
            <person name="Hanson T.E."/>
            <person name="Dang H."/>
            <person name="Klotz M.G."/>
        </authorList>
    </citation>
    <scope>NUCLEOTIDE SEQUENCE [LARGE SCALE GENOMIC DNA]</scope>
    <source>
        <strain evidence="2 3">D1FHS</strain>
    </source>
</reference>
<keyword evidence="3" id="KW-1185">Reference proteome</keyword>
<accession>A0A4P7BWT1</accession>
<dbReference type="KEGG" id="nwr:E3U44_08580"/>
<dbReference type="AlphaFoldDB" id="A0A4P7BWT1"/>
<proteinExistence type="predicted"/>
<evidence type="ECO:0000313" key="3">
    <source>
        <dbReference type="Proteomes" id="UP000294325"/>
    </source>
</evidence>
<evidence type="ECO:0000259" key="1">
    <source>
        <dbReference type="Pfam" id="PF12759"/>
    </source>
</evidence>
<dbReference type="Gene3D" id="1.10.10.60">
    <property type="entry name" value="Homeodomain-like"/>
    <property type="match status" value="1"/>
</dbReference>
<sequence>MDNVYKGRLPQVKQQIIEMALNGSGIRETARVLEISPHTVLKELKKRVPS</sequence>
<dbReference type="InterPro" id="IPR009057">
    <property type="entry name" value="Homeodomain-like_sf"/>
</dbReference>
<dbReference type="Pfam" id="PF12759">
    <property type="entry name" value="HTH_Tnp_IS1"/>
    <property type="match status" value="1"/>
</dbReference>
<organism evidence="2 3">
    <name type="scientific">Nitrosococcus wardiae</name>
    <dbReference type="NCBI Taxonomy" id="1814290"/>
    <lineage>
        <taxon>Bacteria</taxon>
        <taxon>Pseudomonadati</taxon>
        <taxon>Pseudomonadota</taxon>
        <taxon>Gammaproteobacteria</taxon>
        <taxon>Chromatiales</taxon>
        <taxon>Chromatiaceae</taxon>
        <taxon>Nitrosococcus</taxon>
    </lineage>
</organism>
<dbReference type="OrthoDB" id="9783238at2"/>
<dbReference type="SUPFAM" id="SSF46689">
    <property type="entry name" value="Homeodomain-like"/>
    <property type="match status" value="1"/>
</dbReference>
<feature type="domain" description="Insertion element IS1 protein InsA helix-turn-helix" evidence="1">
    <location>
        <begin position="5"/>
        <end position="46"/>
    </location>
</feature>
<protein>
    <recommendedName>
        <fullName evidence="1">Insertion element IS1 protein InsA helix-turn-helix domain-containing protein</fullName>
    </recommendedName>
</protein>
<dbReference type="Proteomes" id="UP000294325">
    <property type="component" value="Chromosome"/>
</dbReference>
<evidence type="ECO:0000313" key="2">
    <source>
        <dbReference type="EMBL" id="QBQ54558.1"/>
    </source>
</evidence>
<dbReference type="InterPro" id="IPR024431">
    <property type="entry name" value="InsA_HTH_dom"/>
</dbReference>
<gene>
    <name evidence="2" type="ORF">E3U44_08580</name>
</gene>
<dbReference type="EMBL" id="CP038033">
    <property type="protein sequence ID" value="QBQ54558.1"/>
    <property type="molecule type" value="Genomic_DNA"/>
</dbReference>
<name>A0A4P7BWT1_9GAMM</name>